<accession>A0ABU7DF05</accession>
<dbReference type="InterPro" id="IPR024574">
    <property type="entry name" value="ELMO_ARM"/>
</dbReference>
<dbReference type="Proteomes" id="UP001352852">
    <property type="component" value="Unassembled WGS sequence"/>
</dbReference>
<dbReference type="Pfam" id="PF11841">
    <property type="entry name" value="ELMO_ARM"/>
    <property type="match status" value="1"/>
</dbReference>
<feature type="domain" description="ELMO armadillo-like helical" evidence="1">
    <location>
        <begin position="63"/>
        <end position="121"/>
    </location>
</feature>
<organism evidence="2 3">
    <name type="scientific">Characodon lateralis</name>
    <dbReference type="NCBI Taxonomy" id="208331"/>
    <lineage>
        <taxon>Eukaryota</taxon>
        <taxon>Metazoa</taxon>
        <taxon>Chordata</taxon>
        <taxon>Craniata</taxon>
        <taxon>Vertebrata</taxon>
        <taxon>Euteleostomi</taxon>
        <taxon>Actinopterygii</taxon>
        <taxon>Neopterygii</taxon>
        <taxon>Teleostei</taxon>
        <taxon>Neoteleostei</taxon>
        <taxon>Acanthomorphata</taxon>
        <taxon>Ovalentaria</taxon>
        <taxon>Atherinomorphae</taxon>
        <taxon>Cyprinodontiformes</taxon>
        <taxon>Goodeidae</taxon>
        <taxon>Characodon</taxon>
    </lineage>
</organism>
<comment type="caution">
    <text evidence="2">The sequence shown here is derived from an EMBL/GenBank/DDBJ whole genome shotgun (WGS) entry which is preliminary data.</text>
</comment>
<evidence type="ECO:0000313" key="3">
    <source>
        <dbReference type="Proteomes" id="UP001352852"/>
    </source>
</evidence>
<gene>
    <name evidence="2" type="primary">ELMO2_3</name>
    <name evidence="2" type="ORF">CHARACLAT_030403</name>
</gene>
<name>A0ABU7DF05_9TELE</name>
<sequence length="137" mass="15128">MCDYLLFQSHPASKSTETGVDASISSLAKARAARQLLERIQSHSIDARLEALKELAKLSADPTFAAEFINMEGIGTLARLVESGTHFGEMLAFTLTAFLELMDHGIVSWDLISLSFIKQVLRPFYTALRTCIHGLEL</sequence>
<dbReference type="EMBL" id="JAHUTJ010020954">
    <property type="protein sequence ID" value="MED6272439.1"/>
    <property type="molecule type" value="Genomic_DNA"/>
</dbReference>
<proteinExistence type="predicted"/>
<keyword evidence="3" id="KW-1185">Reference proteome</keyword>
<dbReference type="InterPro" id="IPR011989">
    <property type="entry name" value="ARM-like"/>
</dbReference>
<dbReference type="SUPFAM" id="SSF48371">
    <property type="entry name" value="ARM repeat"/>
    <property type="match status" value="1"/>
</dbReference>
<evidence type="ECO:0000313" key="2">
    <source>
        <dbReference type="EMBL" id="MED6272439.1"/>
    </source>
</evidence>
<dbReference type="Gene3D" id="1.25.10.10">
    <property type="entry name" value="Leucine-rich Repeat Variant"/>
    <property type="match status" value="1"/>
</dbReference>
<evidence type="ECO:0000259" key="1">
    <source>
        <dbReference type="Pfam" id="PF11841"/>
    </source>
</evidence>
<protein>
    <submittedName>
        <fullName evidence="2">Engulfment and cell motility protein 2</fullName>
    </submittedName>
</protein>
<dbReference type="InterPro" id="IPR016024">
    <property type="entry name" value="ARM-type_fold"/>
</dbReference>
<reference evidence="2 3" key="1">
    <citation type="submission" date="2021-06" db="EMBL/GenBank/DDBJ databases">
        <authorList>
            <person name="Palmer J.M."/>
        </authorList>
    </citation>
    <scope>NUCLEOTIDE SEQUENCE [LARGE SCALE GENOMIC DNA]</scope>
    <source>
        <strain evidence="2 3">CL_MEX2019</strain>
        <tissue evidence="2">Muscle</tissue>
    </source>
</reference>